<evidence type="ECO:0000256" key="3">
    <source>
        <dbReference type="ARBA" id="ARBA00022833"/>
    </source>
</evidence>
<dbReference type="SUPFAM" id="SSF57716">
    <property type="entry name" value="Glucocorticoid receptor-like (DNA-binding domain)"/>
    <property type="match status" value="2"/>
</dbReference>
<dbReference type="GO" id="GO:0046872">
    <property type="term" value="F:metal ion binding"/>
    <property type="evidence" value="ECO:0007669"/>
    <property type="project" value="UniProtKB-KW"/>
</dbReference>
<keyword evidence="2" id="KW-0677">Repeat</keyword>
<protein>
    <recommendedName>
        <fullName evidence="6">LIM zinc-binding domain-containing protein</fullName>
    </recommendedName>
</protein>
<dbReference type="Proteomes" id="UP000271974">
    <property type="component" value="Unassembled WGS sequence"/>
</dbReference>
<evidence type="ECO:0000256" key="2">
    <source>
        <dbReference type="ARBA" id="ARBA00022737"/>
    </source>
</evidence>
<keyword evidence="3 5" id="KW-0862">Zinc</keyword>
<evidence type="ECO:0000256" key="5">
    <source>
        <dbReference type="PROSITE-ProRule" id="PRU00125"/>
    </source>
</evidence>
<dbReference type="PANTHER" id="PTHR45787:SF13">
    <property type="entry name" value="LD11652P"/>
    <property type="match status" value="1"/>
</dbReference>
<evidence type="ECO:0000256" key="1">
    <source>
        <dbReference type="ARBA" id="ARBA00022723"/>
    </source>
</evidence>
<evidence type="ECO:0000259" key="6">
    <source>
        <dbReference type="PROSITE" id="PS50023"/>
    </source>
</evidence>
<dbReference type="SMART" id="SM00132">
    <property type="entry name" value="LIM"/>
    <property type="match status" value="1"/>
</dbReference>
<sequence>MRIKVEWAVSAEAYKMQGSKFNVSVAHNSTLFGSGGSCYGCGQPIPASEMVMRAQTSVYHLKCFTCCTCHSPLTTGDRYGIVQGSLVCEQDFPKVVKGLTPLPNRTSHKSCSSPTVCRLVWVPCRLPTLPRPERRLVGSPGAGKSTFLKQLRLQYGDGFPPPERQTYHDQILQNVATGLVHLIEHMERIGLKFQSPEMKVDGRVNK</sequence>
<organism evidence="7 8">
    <name type="scientific">Elysia chlorotica</name>
    <name type="common">Eastern emerald elysia</name>
    <name type="synonym">Sea slug</name>
    <dbReference type="NCBI Taxonomy" id="188477"/>
    <lineage>
        <taxon>Eukaryota</taxon>
        <taxon>Metazoa</taxon>
        <taxon>Spiralia</taxon>
        <taxon>Lophotrochozoa</taxon>
        <taxon>Mollusca</taxon>
        <taxon>Gastropoda</taxon>
        <taxon>Heterobranchia</taxon>
        <taxon>Euthyneura</taxon>
        <taxon>Panpulmonata</taxon>
        <taxon>Sacoglossa</taxon>
        <taxon>Placobranchoidea</taxon>
        <taxon>Plakobranchidae</taxon>
        <taxon>Elysia</taxon>
    </lineage>
</organism>
<keyword evidence="4 5" id="KW-0440">LIM domain</keyword>
<evidence type="ECO:0000313" key="7">
    <source>
        <dbReference type="EMBL" id="RUS79694.1"/>
    </source>
</evidence>
<reference evidence="7 8" key="1">
    <citation type="submission" date="2019-01" db="EMBL/GenBank/DDBJ databases">
        <title>A draft genome assembly of the solar-powered sea slug Elysia chlorotica.</title>
        <authorList>
            <person name="Cai H."/>
            <person name="Li Q."/>
            <person name="Fang X."/>
            <person name="Li J."/>
            <person name="Curtis N.E."/>
            <person name="Altenburger A."/>
            <person name="Shibata T."/>
            <person name="Feng M."/>
            <person name="Maeda T."/>
            <person name="Schwartz J.A."/>
            <person name="Shigenobu S."/>
            <person name="Lundholm N."/>
            <person name="Nishiyama T."/>
            <person name="Yang H."/>
            <person name="Hasebe M."/>
            <person name="Li S."/>
            <person name="Pierce S.K."/>
            <person name="Wang J."/>
        </authorList>
    </citation>
    <scope>NUCLEOTIDE SEQUENCE [LARGE SCALE GENOMIC DNA]</scope>
    <source>
        <strain evidence="7">EC2010</strain>
        <tissue evidence="7">Whole organism of an adult</tissue>
    </source>
</reference>
<comment type="caution">
    <text evidence="7">The sequence shown here is derived from an EMBL/GenBank/DDBJ whole genome shotgun (WGS) entry which is preliminary data.</text>
</comment>
<evidence type="ECO:0000313" key="8">
    <source>
        <dbReference type="Proteomes" id="UP000271974"/>
    </source>
</evidence>
<proteinExistence type="predicted"/>
<dbReference type="OrthoDB" id="6352355at2759"/>
<dbReference type="Pfam" id="PF00412">
    <property type="entry name" value="LIM"/>
    <property type="match status" value="1"/>
</dbReference>
<dbReference type="EMBL" id="RQTK01000434">
    <property type="protein sequence ID" value="RUS79694.1"/>
    <property type="molecule type" value="Genomic_DNA"/>
</dbReference>
<gene>
    <name evidence="7" type="ORF">EGW08_012548</name>
</gene>
<dbReference type="PROSITE" id="PS50023">
    <property type="entry name" value="LIM_DOMAIN_2"/>
    <property type="match status" value="1"/>
</dbReference>
<dbReference type="InterPro" id="IPR050945">
    <property type="entry name" value="LMO_RBTN_TF"/>
</dbReference>
<keyword evidence="1 5" id="KW-0479">Metal-binding</keyword>
<dbReference type="InterPro" id="IPR001781">
    <property type="entry name" value="Znf_LIM"/>
</dbReference>
<dbReference type="STRING" id="188477.A0A433TDY8"/>
<keyword evidence="8" id="KW-1185">Reference proteome</keyword>
<dbReference type="PANTHER" id="PTHR45787">
    <property type="entry name" value="LD11652P"/>
    <property type="match status" value="1"/>
</dbReference>
<dbReference type="Gene3D" id="2.10.110.10">
    <property type="entry name" value="Cysteine Rich Protein"/>
    <property type="match status" value="1"/>
</dbReference>
<accession>A0A433TDY8</accession>
<evidence type="ECO:0000256" key="4">
    <source>
        <dbReference type="ARBA" id="ARBA00023038"/>
    </source>
</evidence>
<dbReference type="AlphaFoldDB" id="A0A433TDY8"/>
<dbReference type="PROSITE" id="PS00478">
    <property type="entry name" value="LIM_DOMAIN_1"/>
    <property type="match status" value="1"/>
</dbReference>
<name>A0A433TDY8_ELYCH</name>
<feature type="domain" description="LIM zinc-binding" evidence="6">
    <location>
        <begin position="36"/>
        <end position="98"/>
    </location>
</feature>